<organism evidence="1">
    <name type="scientific">Amphimedon queenslandica</name>
    <name type="common">Sponge</name>
    <dbReference type="NCBI Taxonomy" id="400682"/>
    <lineage>
        <taxon>Eukaryota</taxon>
        <taxon>Metazoa</taxon>
        <taxon>Porifera</taxon>
        <taxon>Demospongiae</taxon>
        <taxon>Heteroscleromorpha</taxon>
        <taxon>Haplosclerida</taxon>
        <taxon>Niphatidae</taxon>
        <taxon>Amphimedon</taxon>
    </lineage>
</organism>
<sequence>MLSVSRLVLVTRETIHRVSMLANVASSSHCHLFYIIDKISRLKFSVDTSAKVSVVPPTKSDQHRRSLNFTLQAANDTQIHTYGQRSLTLNLHLRRTYRWIFTTADVQQPILVADFLQHHGLLIDICHKTLIDS</sequence>
<dbReference type="OMA" id="CLYARIL"/>
<proteinExistence type="predicted"/>
<dbReference type="EnsemblMetazoa" id="Aqu2.1.41739_001">
    <property type="protein sequence ID" value="Aqu2.1.41739_001"/>
    <property type="gene ID" value="Aqu2.1.41739"/>
</dbReference>
<evidence type="ECO:0000313" key="1">
    <source>
        <dbReference type="EnsemblMetazoa" id="Aqu2.1.41739_001"/>
    </source>
</evidence>
<dbReference type="OrthoDB" id="10051637at2759"/>
<dbReference type="FunFam" id="2.40.70.10:FF:000130">
    <property type="entry name" value="Retrovirus-related Pol polyprotein from transposon opus-like Protein"/>
    <property type="match status" value="1"/>
</dbReference>
<reference evidence="1" key="1">
    <citation type="submission" date="2017-05" db="UniProtKB">
        <authorList>
            <consortium name="EnsemblMetazoa"/>
        </authorList>
    </citation>
    <scope>IDENTIFICATION</scope>
</reference>
<name>A0A1X7VPC1_AMPQE</name>
<accession>A0A1X7VPC1</accession>
<dbReference type="InParanoid" id="A0A1X7VPC1"/>
<protein>
    <submittedName>
        <fullName evidence="1">Uncharacterized protein</fullName>
    </submittedName>
</protein>
<dbReference type="AlphaFoldDB" id="A0A1X7VPC1"/>